<proteinExistence type="predicted"/>
<feature type="domain" description="PDZ" evidence="1">
    <location>
        <begin position="28"/>
        <end position="98"/>
    </location>
</feature>
<accession>A0A8E6EYT2</accession>
<dbReference type="Gene3D" id="2.30.42.10">
    <property type="match status" value="1"/>
</dbReference>
<dbReference type="SUPFAM" id="SSF50156">
    <property type="entry name" value="PDZ domain-like"/>
    <property type="match status" value="1"/>
</dbReference>
<dbReference type="InterPro" id="IPR001478">
    <property type="entry name" value="PDZ"/>
</dbReference>
<gene>
    <name evidence="2" type="ORF">KIH39_03575</name>
</gene>
<sequence length="111" mass="12166">MYSALATLLFSCCMPIPKPAIPDQYAPGYFGVRMTPEGRLVRITEVVEDTPASRAGIQPGDLLQKIGTYQVDGDDELREMITTLRPGTRLPIVVTRKGKNLTLSLTVTSKN</sequence>
<dbReference type="RefSeq" id="WP_213497898.1">
    <property type="nucleotide sequence ID" value="NZ_CP074694.1"/>
</dbReference>
<dbReference type="Proteomes" id="UP000676194">
    <property type="component" value="Chromosome"/>
</dbReference>
<dbReference type="Pfam" id="PF13180">
    <property type="entry name" value="PDZ_2"/>
    <property type="match status" value="1"/>
</dbReference>
<dbReference type="SMART" id="SM00228">
    <property type="entry name" value="PDZ"/>
    <property type="match status" value="1"/>
</dbReference>
<name>A0A8E6EYT2_9BACT</name>
<evidence type="ECO:0000259" key="1">
    <source>
        <dbReference type="SMART" id="SM00228"/>
    </source>
</evidence>
<evidence type="ECO:0000313" key="3">
    <source>
        <dbReference type="Proteomes" id="UP000676194"/>
    </source>
</evidence>
<protein>
    <submittedName>
        <fullName evidence="2">PDZ domain-containing protein</fullName>
    </submittedName>
</protein>
<evidence type="ECO:0000313" key="2">
    <source>
        <dbReference type="EMBL" id="QVL33008.1"/>
    </source>
</evidence>
<organism evidence="2 3">
    <name type="scientific">Telmatocola sphagniphila</name>
    <dbReference type="NCBI Taxonomy" id="1123043"/>
    <lineage>
        <taxon>Bacteria</taxon>
        <taxon>Pseudomonadati</taxon>
        <taxon>Planctomycetota</taxon>
        <taxon>Planctomycetia</taxon>
        <taxon>Gemmatales</taxon>
        <taxon>Gemmataceae</taxon>
    </lineage>
</organism>
<dbReference type="AlphaFoldDB" id="A0A8E6EYT2"/>
<dbReference type="InterPro" id="IPR036034">
    <property type="entry name" value="PDZ_sf"/>
</dbReference>
<dbReference type="KEGG" id="tsph:KIH39_03575"/>
<dbReference type="EMBL" id="CP074694">
    <property type="protein sequence ID" value="QVL33008.1"/>
    <property type="molecule type" value="Genomic_DNA"/>
</dbReference>
<keyword evidence="3" id="KW-1185">Reference proteome</keyword>
<reference evidence="2" key="1">
    <citation type="submission" date="2021-05" db="EMBL/GenBank/DDBJ databases">
        <title>Complete genome sequence of the cellulolytic planctomycete Telmatocola sphagniphila SP2T and characterization of the first cellulase from planctomycetes.</title>
        <authorList>
            <person name="Rakitin A.L."/>
            <person name="Beletsky A.V."/>
            <person name="Naumoff D.G."/>
            <person name="Kulichevskaya I.S."/>
            <person name="Mardanov A.V."/>
            <person name="Ravin N.V."/>
            <person name="Dedysh S.N."/>
        </authorList>
    </citation>
    <scope>NUCLEOTIDE SEQUENCE</scope>
    <source>
        <strain evidence="2">SP2T</strain>
    </source>
</reference>